<comment type="caution">
    <text evidence="1">The sequence shown here is derived from an EMBL/GenBank/DDBJ whole genome shotgun (WGS) entry which is preliminary data.</text>
</comment>
<dbReference type="Gene3D" id="3.40.50.300">
    <property type="entry name" value="P-loop containing nucleotide triphosphate hydrolases"/>
    <property type="match status" value="1"/>
</dbReference>
<accession>A0A7X0SLM1</accession>
<reference evidence="1 2" key="1">
    <citation type="submission" date="2020-08" db="EMBL/GenBank/DDBJ databases">
        <title>Cohnella phylogeny.</title>
        <authorList>
            <person name="Dunlap C."/>
        </authorList>
    </citation>
    <scope>NUCLEOTIDE SEQUENCE [LARGE SCALE GENOMIC DNA]</scope>
    <source>
        <strain evidence="1 2">CBP 2801</strain>
    </source>
</reference>
<dbReference type="RefSeq" id="WP_185128619.1">
    <property type="nucleotide sequence ID" value="NZ_JACJVO010000009.1"/>
</dbReference>
<dbReference type="InterPro" id="IPR027417">
    <property type="entry name" value="P-loop_NTPase"/>
</dbReference>
<organism evidence="1 2">
    <name type="scientific">Cohnella zeiphila</name>
    <dbReference type="NCBI Taxonomy" id="2761120"/>
    <lineage>
        <taxon>Bacteria</taxon>
        <taxon>Bacillati</taxon>
        <taxon>Bacillota</taxon>
        <taxon>Bacilli</taxon>
        <taxon>Bacillales</taxon>
        <taxon>Paenibacillaceae</taxon>
        <taxon>Cohnella</taxon>
    </lineage>
</organism>
<dbReference type="EMBL" id="JACJVO010000009">
    <property type="protein sequence ID" value="MBB6730965.1"/>
    <property type="molecule type" value="Genomic_DNA"/>
</dbReference>
<sequence>MRRRVVLAAPDPQYAAKLARFLKENEPEWEVAAFTQEASLARHLKDAQRADALVVQSSMLERAREEAERAGWRGKGIVLADRPGEREPAPGWAEVAQYQALSRVVAELRSLVCEGGGREAGDARGTPVWTVFSASGGAGKTAVSLNLVRQACERGYRTLYLNLELLNATELLFGTGEPDSLSRLLYALQAGPERVRDEWERLRRRHPWLQADYLDAPDDPSERLAMTTERLKQLLSALTSLGTYDLIVADPDSGASDWHLELLAGSDRVVWLTVDDALCLRKAEKLCRHWQDELFARPGKVSFVRNKASGSSANRWSLPGAAPDGELPYIPQWKAIDQPSRLLQAPAFCGAVDRLLDGWGLVPSGRTAAETGT</sequence>
<gene>
    <name evidence="1" type="ORF">H7C18_08620</name>
</gene>
<evidence type="ECO:0000313" key="1">
    <source>
        <dbReference type="EMBL" id="MBB6730965.1"/>
    </source>
</evidence>
<dbReference type="Proteomes" id="UP000564644">
    <property type="component" value="Unassembled WGS sequence"/>
</dbReference>
<name>A0A7X0SLM1_9BACL</name>
<keyword evidence="2" id="KW-1185">Reference proteome</keyword>
<proteinExistence type="predicted"/>
<evidence type="ECO:0008006" key="3">
    <source>
        <dbReference type="Google" id="ProtNLM"/>
    </source>
</evidence>
<protein>
    <recommendedName>
        <fullName evidence="3">CobQ/CobB/MinD/ParA nucleotide binding domain-containing protein</fullName>
    </recommendedName>
</protein>
<dbReference type="AlphaFoldDB" id="A0A7X0SLM1"/>
<dbReference type="Gene3D" id="3.40.50.10850">
    <property type="entry name" value="Ntrc-like two-domain protein"/>
    <property type="match status" value="1"/>
</dbReference>
<dbReference type="SUPFAM" id="SSF52540">
    <property type="entry name" value="P-loop containing nucleoside triphosphate hydrolases"/>
    <property type="match status" value="1"/>
</dbReference>
<evidence type="ECO:0000313" key="2">
    <source>
        <dbReference type="Proteomes" id="UP000564644"/>
    </source>
</evidence>